<evidence type="ECO:0000259" key="4">
    <source>
        <dbReference type="PROSITE" id="PS51720"/>
    </source>
</evidence>
<dbReference type="GO" id="GO:0005525">
    <property type="term" value="F:GTP binding"/>
    <property type="evidence" value="ECO:0007669"/>
    <property type="project" value="UniProtKB-KW"/>
</dbReference>
<feature type="non-terminal residue" evidence="5">
    <location>
        <position position="1"/>
    </location>
</feature>
<organism evidence="5 6">
    <name type="scientific">Cirrhinus mrigala</name>
    <name type="common">Mrigala</name>
    <dbReference type="NCBI Taxonomy" id="683832"/>
    <lineage>
        <taxon>Eukaryota</taxon>
        <taxon>Metazoa</taxon>
        <taxon>Chordata</taxon>
        <taxon>Craniata</taxon>
        <taxon>Vertebrata</taxon>
        <taxon>Euteleostomi</taxon>
        <taxon>Actinopterygii</taxon>
        <taxon>Neopterygii</taxon>
        <taxon>Teleostei</taxon>
        <taxon>Ostariophysi</taxon>
        <taxon>Cypriniformes</taxon>
        <taxon>Cyprinidae</taxon>
        <taxon>Labeoninae</taxon>
        <taxon>Labeonini</taxon>
        <taxon>Cirrhinus</taxon>
    </lineage>
</organism>
<comment type="similarity">
    <text evidence="1">Belongs to the TRAFAC class TrmE-Era-EngA-EngB-Septin-like GTPase superfamily. AIG1/Toc34/Toc159-like paraseptin GTPase family. IAN subfamily.</text>
</comment>
<gene>
    <name evidence="5" type="ORF">M9458_000625</name>
</gene>
<dbReference type="Pfam" id="PF04548">
    <property type="entry name" value="AIG1"/>
    <property type="match status" value="1"/>
</dbReference>
<reference evidence="5 6" key="1">
    <citation type="submission" date="2024-05" db="EMBL/GenBank/DDBJ databases">
        <title>Genome sequencing and assembly of Indian major carp, Cirrhinus mrigala (Hamilton, 1822).</title>
        <authorList>
            <person name="Mohindra V."/>
            <person name="Chowdhury L.M."/>
            <person name="Lal K."/>
            <person name="Jena J.K."/>
        </authorList>
    </citation>
    <scope>NUCLEOTIDE SEQUENCE [LARGE SCALE GENOMIC DNA]</scope>
    <source>
        <strain evidence="5">CM1030</strain>
        <tissue evidence="5">Blood</tissue>
    </source>
</reference>
<dbReference type="PROSITE" id="PS51720">
    <property type="entry name" value="G_AIG1"/>
    <property type="match status" value="1"/>
</dbReference>
<name>A0ABD0RVP2_CIRMR</name>
<dbReference type="AlphaFoldDB" id="A0ABD0RVP2"/>
<dbReference type="SUPFAM" id="SSF52540">
    <property type="entry name" value="P-loop containing nucleoside triphosphate hydrolases"/>
    <property type="match status" value="1"/>
</dbReference>
<dbReference type="InterPro" id="IPR006703">
    <property type="entry name" value="G_AIG1"/>
</dbReference>
<comment type="caution">
    <text evidence="5">The sequence shown here is derived from an EMBL/GenBank/DDBJ whole genome shotgun (WGS) entry which is preliminary data.</text>
</comment>
<dbReference type="InterPro" id="IPR027417">
    <property type="entry name" value="P-loop_NTPase"/>
</dbReference>
<feature type="domain" description="AIG1-type G" evidence="4">
    <location>
        <begin position="1"/>
        <end position="203"/>
    </location>
</feature>
<evidence type="ECO:0000256" key="1">
    <source>
        <dbReference type="ARBA" id="ARBA00008535"/>
    </source>
</evidence>
<dbReference type="EMBL" id="JAMKFB020000001">
    <property type="protein sequence ID" value="KAL0202607.1"/>
    <property type="molecule type" value="Genomic_DNA"/>
</dbReference>
<dbReference type="Gene3D" id="3.40.50.300">
    <property type="entry name" value="P-loop containing nucleotide triphosphate hydrolases"/>
    <property type="match status" value="1"/>
</dbReference>
<keyword evidence="2" id="KW-0547">Nucleotide-binding</keyword>
<keyword evidence="6" id="KW-1185">Reference proteome</keyword>
<dbReference type="CDD" id="cd01852">
    <property type="entry name" value="AIG1"/>
    <property type="match status" value="1"/>
</dbReference>
<dbReference type="PANTHER" id="PTHR10903">
    <property type="entry name" value="GTPASE, IMAP FAMILY MEMBER-RELATED"/>
    <property type="match status" value="1"/>
</dbReference>
<dbReference type="FunFam" id="3.40.50.300:FF:000366">
    <property type="entry name" value="GTPase, IMAP family member 2"/>
    <property type="match status" value="1"/>
</dbReference>
<dbReference type="Proteomes" id="UP001529510">
    <property type="component" value="Unassembled WGS sequence"/>
</dbReference>
<evidence type="ECO:0000313" key="5">
    <source>
        <dbReference type="EMBL" id="KAL0202607.1"/>
    </source>
</evidence>
<dbReference type="InterPro" id="IPR045058">
    <property type="entry name" value="GIMA/IAN/Toc"/>
</dbReference>
<evidence type="ECO:0000256" key="2">
    <source>
        <dbReference type="ARBA" id="ARBA00022741"/>
    </source>
</evidence>
<accession>A0ABD0RVP2</accession>
<dbReference type="PANTHER" id="PTHR10903:SF188">
    <property type="entry name" value="GTPASE IMAP FAMILY MEMBER 2-LIKE-RELATED"/>
    <property type="match status" value="1"/>
</dbReference>
<evidence type="ECO:0000256" key="3">
    <source>
        <dbReference type="ARBA" id="ARBA00023134"/>
    </source>
</evidence>
<sequence>EEGLRIVLLGKTGSGKSSTGNTLLGRNAFRAGFLSESTTQHCEKHEGNVDGRKISVIDTPGLFHTSMSEEDVKAEIEKSLQMSAPGPHVFLLVIRLDRFTEEEQNTVKWIEKNFGEKAKRFTMPLFTGADKLEKPLDESLQESIKISELLSVDERKSKYHAFNNKAKNDRVQVTELLEKIMEIISENEIKNEHYTEEMYQQTQCKIREEEERRKQEEEK</sequence>
<evidence type="ECO:0000313" key="6">
    <source>
        <dbReference type="Proteomes" id="UP001529510"/>
    </source>
</evidence>
<protein>
    <recommendedName>
        <fullName evidence="4">AIG1-type G domain-containing protein</fullName>
    </recommendedName>
</protein>
<feature type="non-terminal residue" evidence="5">
    <location>
        <position position="219"/>
    </location>
</feature>
<keyword evidence="3" id="KW-0342">GTP-binding</keyword>
<proteinExistence type="inferred from homology"/>